<dbReference type="Proteomes" id="UP001151760">
    <property type="component" value="Unassembled WGS sequence"/>
</dbReference>
<evidence type="ECO:0000313" key="2">
    <source>
        <dbReference type="Proteomes" id="UP001151760"/>
    </source>
</evidence>
<name>A0ABQ5HLB2_9ASTR</name>
<gene>
    <name evidence="1" type="ORF">Tco_1070301</name>
</gene>
<accession>A0ABQ5HLB2</accession>
<reference evidence="1" key="2">
    <citation type="submission" date="2022-01" db="EMBL/GenBank/DDBJ databases">
        <authorList>
            <person name="Yamashiro T."/>
            <person name="Shiraishi A."/>
            <person name="Satake H."/>
            <person name="Nakayama K."/>
        </authorList>
    </citation>
    <scope>NUCLEOTIDE SEQUENCE</scope>
</reference>
<dbReference type="EMBL" id="BQNB010019743">
    <property type="protein sequence ID" value="GJT88584.1"/>
    <property type="molecule type" value="Genomic_DNA"/>
</dbReference>
<reference evidence="1" key="1">
    <citation type="journal article" date="2022" name="Int. J. Mol. Sci.">
        <title>Draft Genome of Tanacetum Coccineum: Genomic Comparison of Closely Related Tanacetum-Family Plants.</title>
        <authorList>
            <person name="Yamashiro T."/>
            <person name="Shiraishi A."/>
            <person name="Nakayama K."/>
            <person name="Satake H."/>
        </authorList>
    </citation>
    <scope>NUCLEOTIDE SEQUENCE</scope>
</reference>
<organism evidence="1 2">
    <name type="scientific">Tanacetum coccineum</name>
    <dbReference type="NCBI Taxonomy" id="301880"/>
    <lineage>
        <taxon>Eukaryota</taxon>
        <taxon>Viridiplantae</taxon>
        <taxon>Streptophyta</taxon>
        <taxon>Embryophyta</taxon>
        <taxon>Tracheophyta</taxon>
        <taxon>Spermatophyta</taxon>
        <taxon>Magnoliopsida</taxon>
        <taxon>eudicotyledons</taxon>
        <taxon>Gunneridae</taxon>
        <taxon>Pentapetalae</taxon>
        <taxon>asterids</taxon>
        <taxon>campanulids</taxon>
        <taxon>Asterales</taxon>
        <taxon>Asteraceae</taxon>
        <taxon>Asteroideae</taxon>
        <taxon>Anthemideae</taxon>
        <taxon>Anthemidinae</taxon>
        <taxon>Tanacetum</taxon>
    </lineage>
</organism>
<proteinExistence type="predicted"/>
<protein>
    <submittedName>
        <fullName evidence="1">Uncharacterized protein</fullName>
    </submittedName>
</protein>
<comment type="caution">
    <text evidence="1">The sequence shown here is derived from an EMBL/GenBank/DDBJ whole genome shotgun (WGS) entry which is preliminary data.</text>
</comment>
<evidence type="ECO:0000313" key="1">
    <source>
        <dbReference type="EMBL" id="GJT88584.1"/>
    </source>
</evidence>
<keyword evidence="2" id="KW-1185">Reference proteome</keyword>
<sequence>MYAMMSQVCAVSEAWFFLIYEQMLGQLSLSSDKSDETAWVEEFNVSSDAIPENPGVDMPLRIGLRPRTPRWVLGAIEPEFECLPLALREDLPEMGILSKRFDNNWRFFWWREDAAPGMRSTCACHKWKKKI</sequence>